<dbReference type="InterPro" id="IPR050083">
    <property type="entry name" value="HtpX_protease"/>
</dbReference>
<evidence type="ECO:0000256" key="4">
    <source>
        <dbReference type="ARBA" id="ARBA00022670"/>
    </source>
</evidence>
<evidence type="ECO:0000313" key="17">
    <source>
        <dbReference type="Proteomes" id="UP000016540"/>
    </source>
</evidence>
<dbReference type="AlphaFoldDB" id="R8B1M4"/>
<dbReference type="PANTHER" id="PTHR43221:SF1">
    <property type="entry name" value="PROTEASE HTPX"/>
    <property type="match status" value="1"/>
</dbReference>
<keyword evidence="3" id="KW-1003">Cell membrane</keyword>
<dbReference type="Pfam" id="PF00114">
    <property type="entry name" value="Pilin"/>
    <property type="match status" value="1"/>
</dbReference>
<organism evidence="16 17">
    <name type="scientific">Marinobacter lipolyticus SM19</name>
    <dbReference type="NCBI Taxonomy" id="1318628"/>
    <lineage>
        <taxon>Bacteria</taxon>
        <taxon>Pseudomonadati</taxon>
        <taxon>Pseudomonadota</taxon>
        <taxon>Gammaproteobacteria</taxon>
        <taxon>Pseudomonadales</taxon>
        <taxon>Marinobacteraceae</taxon>
        <taxon>Marinobacter</taxon>
    </lineage>
</organism>
<dbReference type="CDD" id="cd07325">
    <property type="entry name" value="M48_Ste24p_like"/>
    <property type="match status" value="1"/>
</dbReference>
<evidence type="ECO:0000256" key="1">
    <source>
        <dbReference type="ARBA" id="ARBA00004651"/>
    </source>
</evidence>
<dbReference type="eggNOG" id="COG0501">
    <property type="taxonomic scope" value="Bacteria"/>
</dbReference>
<keyword evidence="17" id="KW-1185">Reference proteome</keyword>
<evidence type="ECO:0000256" key="12">
    <source>
        <dbReference type="ARBA" id="ARBA00029638"/>
    </source>
</evidence>
<keyword evidence="11 14" id="KW-0472">Membrane</keyword>
<dbReference type="GO" id="GO:0005886">
    <property type="term" value="C:plasma membrane"/>
    <property type="evidence" value="ECO:0007669"/>
    <property type="project" value="UniProtKB-SubCell"/>
</dbReference>
<evidence type="ECO:0000256" key="14">
    <source>
        <dbReference type="SAM" id="Phobius"/>
    </source>
</evidence>
<evidence type="ECO:0000256" key="11">
    <source>
        <dbReference type="ARBA" id="ARBA00023136"/>
    </source>
</evidence>
<evidence type="ECO:0000256" key="10">
    <source>
        <dbReference type="ARBA" id="ARBA00023049"/>
    </source>
</evidence>
<evidence type="ECO:0000256" key="3">
    <source>
        <dbReference type="ARBA" id="ARBA00022475"/>
    </source>
</evidence>
<dbReference type="GO" id="GO:0009289">
    <property type="term" value="C:pilus"/>
    <property type="evidence" value="ECO:0007669"/>
    <property type="project" value="InterPro"/>
</dbReference>
<protein>
    <recommendedName>
        <fullName evidence="12">Pilin</fullName>
    </recommendedName>
</protein>
<comment type="similarity">
    <text evidence="13">Belongs to the peptidase M48 family.</text>
</comment>
<comment type="similarity">
    <text evidence="2">Belongs to the N-Me-Phe pilin family.</text>
</comment>
<evidence type="ECO:0000313" key="16">
    <source>
        <dbReference type="EMBL" id="EON92469.1"/>
    </source>
</evidence>
<keyword evidence="8 13" id="KW-0862">Zinc</keyword>
<keyword evidence="4 13" id="KW-0645">Protease</keyword>
<dbReference type="RefSeq" id="WP_012137395.1">
    <property type="nucleotide sequence ID" value="NZ_KE007317.1"/>
</dbReference>
<dbReference type="GO" id="GO:0004222">
    <property type="term" value="F:metalloendopeptidase activity"/>
    <property type="evidence" value="ECO:0007669"/>
    <property type="project" value="InterPro"/>
</dbReference>
<dbReference type="HOGENOM" id="CLU_053281_0_0_6"/>
<name>R8B1M4_9GAMM</name>
<feature type="domain" description="Peptidase M48" evidence="15">
    <location>
        <begin position="67"/>
        <end position="154"/>
    </location>
</feature>
<dbReference type="GO" id="GO:0006508">
    <property type="term" value="P:proteolysis"/>
    <property type="evidence" value="ECO:0007669"/>
    <property type="project" value="UniProtKB-KW"/>
</dbReference>
<keyword evidence="6" id="KW-0479">Metal-binding</keyword>
<proteinExistence type="inferred from homology"/>
<comment type="cofactor">
    <cofactor evidence="13">
        <name>Zn(2+)</name>
        <dbReference type="ChEBI" id="CHEBI:29105"/>
    </cofactor>
    <text evidence="13">Binds 1 zinc ion per subunit.</text>
</comment>
<evidence type="ECO:0000256" key="13">
    <source>
        <dbReference type="RuleBase" id="RU003983"/>
    </source>
</evidence>
<dbReference type="InterPro" id="IPR001915">
    <property type="entry name" value="Peptidase_M48"/>
</dbReference>
<keyword evidence="10 13" id="KW-0482">Metalloprotease</keyword>
<sequence length="403" mass="44514">MDLVYKNEKPLLIIAAVFSAIFWLALIVGTLGIALLYLLFGYLFFLFAHSAFISHLKGSGVRISPDQYPDLHERLVRSCEKVGVKEIPEAYLLRTDFFNALATKFLGRHFVVLFTDVIDALEDQPDAIDFYIGHELGHIHRKHLSWRTFVMPGSLLPIVGPALRRAEEYTCDRYGVACCRSEGDIKAAIAAIAAGDTRWKTINVDAYINQVATTNGFWMSFNELTGDYPWLTKRMATAVAVSQGRKINHPRRHGFAWFLSMFVPRVGGGAGGAASLIVTIAIIGVLAAVAIPAYQEYQDRARYSSAYSAAQSVQEQVTAYGYENQGWPTTMNELGYAQPTLSDPEVGYEIDIYENGLIGVEVGTDASGESQYIILEPEVVEGEISWVCFGQNVKAKLLPSACS</sequence>
<dbReference type="PANTHER" id="PTHR43221">
    <property type="entry name" value="PROTEASE HTPX"/>
    <property type="match status" value="1"/>
</dbReference>
<keyword evidence="7 13" id="KW-0378">Hydrolase</keyword>
<dbReference type="Gene3D" id="3.30.2010.10">
    <property type="entry name" value="Metalloproteases ('zincins'), catalytic domain"/>
    <property type="match status" value="1"/>
</dbReference>
<dbReference type="Gene3D" id="3.30.700.10">
    <property type="entry name" value="Glycoprotein, Type 4 Pilin"/>
    <property type="match status" value="1"/>
</dbReference>
<dbReference type="STRING" id="1318628.MARLIPOL_06949"/>
<dbReference type="EMBL" id="ASAD01000010">
    <property type="protein sequence ID" value="EON92469.1"/>
    <property type="molecule type" value="Genomic_DNA"/>
</dbReference>
<comment type="caution">
    <text evidence="16">The sequence shown here is derived from an EMBL/GenBank/DDBJ whole genome shotgun (WGS) entry which is preliminary data.</text>
</comment>
<comment type="subcellular location">
    <subcellularLocation>
        <location evidence="1">Cell membrane</location>
        <topology evidence="1">Multi-pass membrane protein</topology>
    </subcellularLocation>
</comment>
<evidence type="ECO:0000256" key="8">
    <source>
        <dbReference type="ARBA" id="ARBA00022833"/>
    </source>
</evidence>
<evidence type="ECO:0000259" key="15">
    <source>
        <dbReference type="Pfam" id="PF01435"/>
    </source>
</evidence>
<dbReference type="OrthoDB" id="9810445at2"/>
<evidence type="ECO:0000256" key="6">
    <source>
        <dbReference type="ARBA" id="ARBA00022723"/>
    </source>
</evidence>
<evidence type="ECO:0000256" key="7">
    <source>
        <dbReference type="ARBA" id="ARBA00022801"/>
    </source>
</evidence>
<keyword evidence="9 14" id="KW-1133">Transmembrane helix</keyword>
<dbReference type="GO" id="GO:0046872">
    <property type="term" value="F:metal ion binding"/>
    <property type="evidence" value="ECO:0007669"/>
    <property type="project" value="UniProtKB-KW"/>
</dbReference>
<evidence type="ECO:0000256" key="9">
    <source>
        <dbReference type="ARBA" id="ARBA00022989"/>
    </source>
</evidence>
<feature type="transmembrane region" description="Helical" evidence="14">
    <location>
        <begin position="276"/>
        <end position="294"/>
    </location>
</feature>
<gene>
    <name evidence="16" type="ORF">MARLIPOL_06949</name>
</gene>
<dbReference type="SUPFAM" id="SSF54523">
    <property type="entry name" value="Pili subunits"/>
    <property type="match status" value="1"/>
</dbReference>
<dbReference type="Pfam" id="PF01435">
    <property type="entry name" value="Peptidase_M48"/>
    <property type="match status" value="1"/>
</dbReference>
<feature type="transmembrane region" description="Helical" evidence="14">
    <location>
        <begin position="34"/>
        <end position="53"/>
    </location>
</feature>
<keyword evidence="5 14" id="KW-0812">Transmembrane</keyword>
<evidence type="ECO:0000256" key="2">
    <source>
        <dbReference type="ARBA" id="ARBA00005233"/>
    </source>
</evidence>
<dbReference type="InterPro" id="IPR001082">
    <property type="entry name" value="Pilin"/>
</dbReference>
<evidence type="ECO:0000256" key="5">
    <source>
        <dbReference type="ARBA" id="ARBA00022692"/>
    </source>
</evidence>
<accession>R8B1M4</accession>
<dbReference type="Proteomes" id="UP000016540">
    <property type="component" value="Unassembled WGS sequence"/>
</dbReference>
<reference evidence="16 17" key="1">
    <citation type="journal article" date="2013" name="Genome Announc.">
        <title>Draft Genome Sequence of the Moderately Halophilic Bacterium Marinobacter lipolyticus Strain SM19.</title>
        <authorList>
            <person name="Papke R.T."/>
            <person name="de la Haba R.R."/>
            <person name="Infante-Dominguez C."/>
            <person name="Perez D."/>
            <person name="Sanchez-Porro C."/>
            <person name="Lapierre P."/>
            <person name="Ventosa A."/>
        </authorList>
    </citation>
    <scope>NUCLEOTIDE SEQUENCE [LARGE SCALE GENOMIC DNA]</scope>
    <source>
        <strain evidence="16 17">SM19</strain>
    </source>
</reference>
<dbReference type="PATRIC" id="fig|1318628.3.peg.1390"/>
<dbReference type="InterPro" id="IPR045584">
    <property type="entry name" value="Pilin-like"/>
</dbReference>
<feature type="transmembrane region" description="Helical" evidence="14">
    <location>
        <begin position="12"/>
        <end position="28"/>
    </location>
</feature>
<dbReference type="GO" id="GO:0007155">
    <property type="term" value="P:cell adhesion"/>
    <property type="evidence" value="ECO:0007669"/>
    <property type="project" value="InterPro"/>
</dbReference>